<dbReference type="OrthoDB" id="432412at2759"/>
<name>A0A0C2XQX2_HEBCY</name>
<dbReference type="STRING" id="686832.A0A0C2XQX2"/>
<gene>
    <name evidence="1" type="ORF">M413DRAFT_190108</name>
</gene>
<dbReference type="HOGENOM" id="CLU_115008_1_0_1"/>
<sequence length="125" mass="14223">MSLPTLFISLVRMHHISNPSKFRRLKRFALQANVSGLVKIGKPGVLVFDGERECIRTFLESARGLRYLDFHHVDTKPFPNAGSGRVADAKNGLREVSDMKELIRALDIVGEKEWFRRKMGMIKGI</sequence>
<proteinExistence type="predicted"/>
<evidence type="ECO:0000313" key="1">
    <source>
        <dbReference type="EMBL" id="KIM40013.1"/>
    </source>
</evidence>
<reference evidence="2" key="2">
    <citation type="submission" date="2015-01" db="EMBL/GenBank/DDBJ databases">
        <title>Evolutionary Origins and Diversification of the Mycorrhizal Mutualists.</title>
        <authorList>
            <consortium name="DOE Joint Genome Institute"/>
            <consortium name="Mycorrhizal Genomics Consortium"/>
            <person name="Kohler A."/>
            <person name="Kuo A."/>
            <person name="Nagy L.G."/>
            <person name="Floudas D."/>
            <person name="Copeland A."/>
            <person name="Barry K.W."/>
            <person name="Cichocki N."/>
            <person name="Veneault-Fourrey C."/>
            <person name="LaButti K."/>
            <person name="Lindquist E.A."/>
            <person name="Lipzen A."/>
            <person name="Lundell T."/>
            <person name="Morin E."/>
            <person name="Murat C."/>
            <person name="Riley R."/>
            <person name="Ohm R."/>
            <person name="Sun H."/>
            <person name="Tunlid A."/>
            <person name="Henrissat B."/>
            <person name="Grigoriev I.V."/>
            <person name="Hibbett D.S."/>
            <person name="Martin F."/>
        </authorList>
    </citation>
    <scope>NUCLEOTIDE SEQUENCE [LARGE SCALE GENOMIC DNA]</scope>
    <source>
        <strain evidence="2">h7</strain>
    </source>
</reference>
<organism evidence="1 2">
    <name type="scientific">Hebeloma cylindrosporum</name>
    <dbReference type="NCBI Taxonomy" id="76867"/>
    <lineage>
        <taxon>Eukaryota</taxon>
        <taxon>Fungi</taxon>
        <taxon>Dikarya</taxon>
        <taxon>Basidiomycota</taxon>
        <taxon>Agaricomycotina</taxon>
        <taxon>Agaricomycetes</taxon>
        <taxon>Agaricomycetidae</taxon>
        <taxon>Agaricales</taxon>
        <taxon>Agaricineae</taxon>
        <taxon>Hymenogastraceae</taxon>
        <taxon>Hebeloma</taxon>
    </lineage>
</organism>
<dbReference type="Proteomes" id="UP000053424">
    <property type="component" value="Unassembled WGS sequence"/>
</dbReference>
<dbReference type="EMBL" id="KN831784">
    <property type="protein sequence ID" value="KIM40013.1"/>
    <property type="molecule type" value="Genomic_DNA"/>
</dbReference>
<accession>A0A0C2XQX2</accession>
<evidence type="ECO:0000313" key="2">
    <source>
        <dbReference type="Proteomes" id="UP000053424"/>
    </source>
</evidence>
<reference evidence="1 2" key="1">
    <citation type="submission" date="2014-04" db="EMBL/GenBank/DDBJ databases">
        <authorList>
            <consortium name="DOE Joint Genome Institute"/>
            <person name="Kuo A."/>
            <person name="Gay G."/>
            <person name="Dore J."/>
            <person name="Kohler A."/>
            <person name="Nagy L.G."/>
            <person name="Floudas D."/>
            <person name="Copeland A."/>
            <person name="Barry K.W."/>
            <person name="Cichocki N."/>
            <person name="Veneault-Fourrey C."/>
            <person name="LaButti K."/>
            <person name="Lindquist E.A."/>
            <person name="Lipzen A."/>
            <person name="Lundell T."/>
            <person name="Morin E."/>
            <person name="Murat C."/>
            <person name="Sun H."/>
            <person name="Tunlid A."/>
            <person name="Henrissat B."/>
            <person name="Grigoriev I.V."/>
            <person name="Hibbett D.S."/>
            <person name="Martin F."/>
            <person name="Nordberg H.P."/>
            <person name="Cantor M.N."/>
            <person name="Hua S.X."/>
        </authorList>
    </citation>
    <scope>NUCLEOTIDE SEQUENCE [LARGE SCALE GENOMIC DNA]</scope>
    <source>
        <strain evidence="2">h7</strain>
    </source>
</reference>
<dbReference type="AlphaFoldDB" id="A0A0C2XQX2"/>
<keyword evidence="2" id="KW-1185">Reference proteome</keyword>
<protein>
    <submittedName>
        <fullName evidence="1">Uncharacterized protein</fullName>
    </submittedName>
</protein>